<keyword evidence="5" id="KW-0663">Pyridoxal phosphate</keyword>
<dbReference type="SFLD" id="SFLDS00029">
    <property type="entry name" value="Radical_SAM"/>
    <property type="match status" value="1"/>
</dbReference>
<accession>A0ABS6AZE4</accession>
<keyword evidence="4" id="KW-0479">Metal-binding</keyword>
<evidence type="ECO:0000256" key="2">
    <source>
        <dbReference type="ARBA" id="ARBA00022485"/>
    </source>
</evidence>
<evidence type="ECO:0000256" key="5">
    <source>
        <dbReference type="ARBA" id="ARBA00022898"/>
    </source>
</evidence>
<dbReference type="PANTHER" id="PTHR30538">
    <property type="entry name" value="LYSINE 2,3-AMINOMUTASE-RELATED"/>
    <property type="match status" value="1"/>
</dbReference>
<dbReference type="EMBL" id="JAHKNI010000005">
    <property type="protein sequence ID" value="MBU3063426.1"/>
    <property type="molecule type" value="Genomic_DNA"/>
</dbReference>
<dbReference type="Gene3D" id="3.20.20.70">
    <property type="entry name" value="Aldolase class I"/>
    <property type="match status" value="1"/>
</dbReference>
<evidence type="ECO:0000256" key="6">
    <source>
        <dbReference type="ARBA" id="ARBA00023004"/>
    </source>
</evidence>
<keyword evidence="7" id="KW-0411">Iron-sulfur</keyword>
<gene>
    <name evidence="9" type="ORF">KO481_18055</name>
</gene>
<dbReference type="SUPFAM" id="SSF102114">
    <property type="entry name" value="Radical SAM enzymes"/>
    <property type="match status" value="1"/>
</dbReference>
<keyword evidence="10" id="KW-1185">Reference proteome</keyword>
<comment type="caution">
    <text evidence="9">The sequence shown here is derived from an EMBL/GenBank/DDBJ whole genome shotgun (WGS) entry which is preliminary data.</text>
</comment>
<dbReference type="SFLD" id="SFLDG01070">
    <property type="entry name" value="PLP-dependent"/>
    <property type="match status" value="1"/>
</dbReference>
<dbReference type="PANTHER" id="PTHR30538:SF0">
    <property type="entry name" value="L-LYSINE 2,3-AMINOMUTASE AQ_1632-RELATED"/>
    <property type="match status" value="1"/>
</dbReference>
<dbReference type="Proteomes" id="UP000733379">
    <property type="component" value="Unassembled WGS sequence"/>
</dbReference>
<keyword evidence="2" id="KW-0004">4Fe-4S</keyword>
<reference evidence="9 10" key="1">
    <citation type="submission" date="2021-06" db="EMBL/GenBank/DDBJ databases">
        <title>Actinomycetes sequencing.</title>
        <authorList>
            <person name="Shan Q."/>
        </authorList>
    </citation>
    <scope>NUCLEOTIDE SEQUENCE [LARGE SCALE GENOMIC DNA]</scope>
    <source>
        <strain evidence="9 10">NEAU-G5</strain>
    </source>
</reference>
<evidence type="ECO:0000313" key="10">
    <source>
        <dbReference type="Proteomes" id="UP000733379"/>
    </source>
</evidence>
<evidence type="ECO:0000256" key="3">
    <source>
        <dbReference type="ARBA" id="ARBA00022691"/>
    </source>
</evidence>
<proteinExistence type="predicted"/>
<comment type="cofactor">
    <cofactor evidence="1">
        <name>pyridoxal 5'-phosphate</name>
        <dbReference type="ChEBI" id="CHEBI:597326"/>
    </cofactor>
</comment>
<dbReference type="InterPro" id="IPR007197">
    <property type="entry name" value="rSAM"/>
</dbReference>
<dbReference type="CDD" id="cd01335">
    <property type="entry name" value="Radical_SAM"/>
    <property type="match status" value="1"/>
</dbReference>
<evidence type="ECO:0000256" key="8">
    <source>
        <dbReference type="SAM" id="MobiDB-lite"/>
    </source>
</evidence>
<feature type="region of interest" description="Disordered" evidence="8">
    <location>
        <begin position="419"/>
        <end position="442"/>
    </location>
</feature>
<dbReference type="InterPro" id="IPR013785">
    <property type="entry name" value="Aldolase_TIM"/>
</dbReference>
<protein>
    <submittedName>
        <fullName evidence="9">Lysine 2,3-aminomutase</fullName>
    </submittedName>
</protein>
<sequence>MKLFTGDRLEELARRRGLPDDYLRDLRVVSAVLPFRVNDYVADELIDWSAVPDDPIFRLTFPHRDMLPPTVFTSVAELLAAGASRDVLTKAAATARHTLNPHPGGQIQENVPVLDGHPVLGLQHKYRETVLVFPSQGQTCHAYCGYCFRWAQFVGTETRQALSAPDRMAGYLRRHPEVTDVLFTGGDPMIMRTGVLRRWIEPFLATDLEHVATLRFGTKALSYWPARFTTDPDADDLLRLLEQCVAAGRHVAVMAHFSHPRELQTTAVQRAIARVRNTGAVIRSQAPLVAHVNDDADTWAQLWQHCVVAGIIPYYMFVERDTGARSYFEVPLARALRIYVDAVSQVSGLARTARGPVMSTTIGKVVLDGAPVVHGEQVFALRLLQARDPKLVGHQFFARYDPGAHWFDDLEPALGSEIPGRPNDPVMTAGAEPMLDSLGRRA</sequence>
<name>A0ABS6AZE4_9NOCA</name>
<keyword evidence="3" id="KW-0949">S-adenosyl-L-methionine</keyword>
<keyword evidence="6" id="KW-0408">Iron</keyword>
<organism evidence="9 10">
    <name type="scientific">Nocardia albiluteola</name>
    <dbReference type="NCBI Taxonomy" id="2842303"/>
    <lineage>
        <taxon>Bacteria</taxon>
        <taxon>Bacillati</taxon>
        <taxon>Actinomycetota</taxon>
        <taxon>Actinomycetes</taxon>
        <taxon>Mycobacteriales</taxon>
        <taxon>Nocardiaceae</taxon>
        <taxon>Nocardia</taxon>
    </lineage>
</organism>
<dbReference type="InterPro" id="IPR058240">
    <property type="entry name" value="rSAM_sf"/>
</dbReference>
<evidence type="ECO:0000256" key="1">
    <source>
        <dbReference type="ARBA" id="ARBA00001933"/>
    </source>
</evidence>
<dbReference type="InterPro" id="IPR003739">
    <property type="entry name" value="Lys_aminomutase/Glu_NH3_mut"/>
</dbReference>
<evidence type="ECO:0000313" key="9">
    <source>
        <dbReference type="EMBL" id="MBU3063426.1"/>
    </source>
</evidence>
<dbReference type="RefSeq" id="WP_215918306.1">
    <property type="nucleotide sequence ID" value="NZ_JAHKNI010000005.1"/>
</dbReference>
<evidence type="ECO:0000256" key="4">
    <source>
        <dbReference type="ARBA" id="ARBA00022723"/>
    </source>
</evidence>
<evidence type="ECO:0000256" key="7">
    <source>
        <dbReference type="ARBA" id="ARBA00023014"/>
    </source>
</evidence>